<comment type="caution">
    <text evidence="2">The sequence shown here is derived from an EMBL/GenBank/DDBJ whole genome shotgun (WGS) entry which is preliminary data.</text>
</comment>
<evidence type="ECO:0000256" key="1">
    <source>
        <dbReference type="SAM" id="Phobius"/>
    </source>
</evidence>
<dbReference type="EMBL" id="NPEV01000011">
    <property type="protein sequence ID" value="RAI28152.1"/>
    <property type="molecule type" value="Genomic_DNA"/>
</dbReference>
<reference evidence="2 3" key="1">
    <citation type="submission" date="2017-07" db="EMBL/GenBank/DDBJ databases">
        <title>Draft Genome Sequences of Select Purple Nonsulfur Bacteria.</title>
        <authorList>
            <person name="Lasarre B."/>
            <person name="Mckinlay J.B."/>
        </authorList>
    </citation>
    <scope>NUCLEOTIDE SEQUENCE [LARGE SCALE GENOMIC DNA]</scope>
    <source>
        <strain evidence="2 3">DSM 11290</strain>
    </source>
</reference>
<dbReference type="AlphaFoldDB" id="A0A327JTC2"/>
<sequence>MPFWSAWPGTFSASGRENGRLVAIGGNVSSATASAPTPSRGVWLPAAVIAGIVAAFIGIANFAVYWLGGEAQKAGFTADPTPVMVEIAGEKFAIPGNMIRFADQRQEGRWDRLDLVVHWPSLTGYSERFAAAFDDVTPNAPLLFLSLQPRRDQVDSTTRLIGLYARFFQEGDKPGPAGLVSRDLQPGSGYDSEEVFFEPGSTDPFSARCSKTGERIVPVTCLRAIHIGDALAVSYRFRKPMLADWARLDPAIRMLIDRMRIRE</sequence>
<proteinExistence type="predicted"/>
<gene>
    <name evidence="2" type="ORF">CH339_07335</name>
</gene>
<organism evidence="2 3">
    <name type="scientific">Rhodobium orientis</name>
    <dbReference type="NCBI Taxonomy" id="34017"/>
    <lineage>
        <taxon>Bacteria</taxon>
        <taxon>Pseudomonadati</taxon>
        <taxon>Pseudomonadota</taxon>
        <taxon>Alphaproteobacteria</taxon>
        <taxon>Hyphomicrobiales</taxon>
        <taxon>Rhodobiaceae</taxon>
        <taxon>Rhodobium</taxon>
    </lineage>
</organism>
<keyword evidence="1" id="KW-0472">Membrane</keyword>
<dbReference type="Proteomes" id="UP000249299">
    <property type="component" value="Unassembled WGS sequence"/>
</dbReference>
<evidence type="ECO:0000313" key="2">
    <source>
        <dbReference type="EMBL" id="RAI28152.1"/>
    </source>
</evidence>
<keyword evidence="3" id="KW-1185">Reference proteome</keyword>
<keyword evidence="1" id="KW-0812">Transmembrane</keyword>
<name>A0A327JTC2_9HYPH</name>
<evidence type="ECO:0000313" key="3">
    <source>
        <dbReference type="Proteomes" id="UP000249299"/>
    </source>
</evidence>
<protein>
    <submittedName>
        <fullName evidence="2">Uncharacterized protein</fullName>
    </submittedName>
</protein>
<accession>A0A327JTC2</accession>
<feature type="transmembrane region" description="Helical" evidence="1">
    <location>
        <begin position="42"/>
        <end position="67"/>
    </location>
</feature>
<keyword evidence="1" id="KW-1133">Transmembrane helix</keyword>